<keyword evidence="7 10" id="KW-0732">Signal</keyword>
<dbReference type="PANTHER" id="PTHR11409:SF39">
    <property type="entry name" value="ADENOSINE DEAMINASE 2"/>
    <property type="match status" value="1"/>
</dbReference>
<evidence type="ECO:0000256" key="10">
    <source>
        <dbReference type="SAM" id="SignalP"/>
    </source>
</evidence>
<keyword evidence="6" id="KW-0479">Metal-binding</keyword>
<comment type="similarity">
    <text evidence="3">Belongs to the metallo-dependent hydrolases superfamily. Adenosine and AMP deaminases family. ADGF subfamily.</text>
</comment>
<dbReference type="InterPro" id="IPR006331">
    <property type="entry name" value="ADGF"/>
</dbReference>
<dbReference type="GO" id="GO:0005615">
    <property type="term" value="C:extracellular space"/>
    <property type="evidence" value="ECO:0007669"/>
    <property type="project" value="InterPro"/>
</dbReference>
<protein>
    <recommendedName>
        <fullName evidence="4">adenosine deaminase</fullName>
        <ecNumber evidence="4">3.5.4.4</ecNumber>
    </recommendedName>
</protein>
<evidence type="ECO:0000313" key="14">
    <source>
        <dbReference type="RefSeq" id="XP_033808632.1"/>
    </source>
</evidence>
<feature type="domain" description="Adenosine/AMP deaminase N-terminal" evidence="12">
    <location>
        <begin position="27"/>
        <end position="98"/>
    </location>
</feature>
<dbReference type="CTD" id="51816"/>
<evidence type="ECO:0000259" key="11">
    <source>
        <dbReference type="Pfam" id="PF00962"/>
    </source>
</evidence>
<evidence type="ECO:0000256" key="5">
    <source>
        <dbReference type="ARBA" id="ARBA00022525"/>
    </source>
</evidence>
<evidence type="ECO:0000256" key="1">
    <source>
        <dbReference type="ARBA" id="ARBA00001947"/>
    </source>
</evidence>
<dbReference type="GeneID" id="117364019"/>
<gene>
    <name evidence="14" type="primary">ADA2</name>
</gene>
<keyword evidence="13" id="KW-1185">Reference proteome</keyword>
<dbReference type="CDD" id="cd01321">
    <property type="entry name" value="ADGF"/>
    <property type="match status" value="1"/>
</dbReference>
<dbReference type="AlphaFoldDB" id="A0A6P8RST2"/>
<dbReference type="GO" id="GO:0006154">
    <property type="term" value="P:adenosine catabolic process"/>
    <property type="evidence" value="ECO:0007669"/>
    <property type="project" value="InterPro"/>
</dbReference>
<keyword evidence="5" id="KW-0964">Secreted</keyword>
<dbReference type="FunFam" id="3.20.20.140:FF:000017">
    <property type="entry name" value="Adenosine deaminase 2"/>
    <property type="match status" value="1"/>
</dbReference>
<dbReference type="OrthoDB" id="7202371at2759"/>
<keyword evidence="8" id="KW-0378">Hydrolase</keyword>
<proteinExistence type="inferred from homology"/>
<evidence type="ECO:0000259" key="12">
    <source>
        <dbReference type="Pfam" id="PF08451"/>
    </source>
</evidence>
<name>A0A6P8RST2_GEOSA</name>
<feature type="domain" description="Adenosine deaminase" evidence="11">
    <location>
        <begin position="198"/>
        <end position="490"/>
    </location>
</feature>
<reference evidence="14" key="1">
    <citation type="submission" date="2025-08" db="UniProtKB">
        <authorList>
            <consortium name="RefSeq"/>
        </authorList>
    </citation>
    <scope>IDENTIFICATION</scope>
</reference>
<dbReference type="SUPFAM" id="SSF51556">
    <property type="entry name" value="Metallo-dependent hydrolases"/>
    <property type="match status" value="1"/>
</dbReference>
<evidence type="ECO:0000313" key="13">
    <source>
        <dbReference type="Proteomes" id="UP000515159"/>
    </source>
</evidence>
<dbReference type="Gene3D" id="3.20.20.140">
    <property type="entry name" value="Metal-dependent hydrolases"/>
    <property type="match status" value="1"/>
</dbReference>
<dbReference type="GO" id="GO:0004000">
    <property type="term" value="F:adenosine deaminase activity"/>
    <property type="evidence" value="ECO:0007669"/>
    <property type="project" value="InterPro"/>
</dbReference>
<dbReference type="GO" id="GO:0046872">
    <property type="term" value="F:metal ion binding"/>
    <property type="evidence" value="ECO:0007669"/>
    <property type="project" value="UniProtKB-KW"/>
</dbReference>
<dbReference type="InterPro" id="IPR001365">
    <property type="entry name" value="A_deaminase_dom"/>
</dbReference>
<dbReference type="NCBIfam" id="TIGR01431">
    <property type="entry name" value="adm_rel"/>
    <property type="match status" value="1"/>
</dbReference>
<evidence type="ECO:0000256" key="4">
    <source>
        <dbReference type="ARBA" id="ARBA00012784"/>
    </source>
</evidence>
<dbReference type="EC" id="3.5.4.4" evidence="4"/>
<dbReference type="KEGG" id="gsh:117364019"/>
<dbReference type="GO" id="GO:0046103">
    <property type="term" value="P:inosine biosynthetic process"/>
    <property type="evidence" value="ECO:0007669"/>
    <property type="project" value="TreeGrafter"/>
</dbReference>
<evidence type="ECO:0000256" key="7">
    <source>
        <dbReference type="ARBA" id="ARBA00022729"/>
    </source>
</evidence>
<dbReference type="PANTHER" id="PTHR11409">
    <property type="entry name" value="ADENOSINE DEAMINASE"/>
    <property type="match status" value="1"/>
</dbReference>
<sequence length="515" mass="58616">MKASIGGQLAVLLLCCLVSICSLMPLTKEREELISKEEFLQTGGNVVLTGREKKVNEMLVNIKEKERIDAMKNGQFPPSMHFFKAKNLIEQSIIFNVLKKMPKGAALHLHDFGMLSVDWLVKNATYRPNCYICFASMSTVRFIFSDPAPIAPLPPNCSEWILLATYRKQLSNVSMFDNSLLQNLTLVTNSPETTYPDQNVIWKRFENCFITASDLISYAPVFKDYYYQSLQELYEDNIQYIEMRAMLYPIYELDGKMHNKSWSMAVYRDVTKKFVEEHPDFLGAKVIFTAHRFEDLDKVKENIQTAMDLKKEFPDTLAGFDLVGQEDRGHSLWYFKDVLTIPSSQGVSLPYFFHAGETNWGGTEVDENVLDALLLNTSRIGHGFALVKHPLARKLARKMNVPLEICPISNQVLMMVSDLRNHPASVLMADGHPIVISSDDPSIFGAKGISYDFYEVFMGIGGMKTDLKTLKELILNSIRYSALSPEMKTKATEIWMKKWSNFLGDFESAFPVEKV</sequence>
<feature type="signal peptide" evidence="10">
    <location>
        <begin position="1"/>
        <end position="23"/>
    </location>
</feature>
<dbReference type="Proteomes" id="UP000515159">
    <property type="component" value="Chromosome 7"/>
</dbReference>
<evidence type="ECO:0000256" key="2">
    <source>
        <dbReference type="ARBA" id="ARBA00004613"/>
    </source>
</evidence>
<dbReference type="FunCoup" id="A0A6P8RST2">
    <property type="interactions" value="155"/>
</dbReference>
<evidence type="ECO:0000256" key="9">
    <source>
        <dbReference type="ARBA" id="ARBA00047764"/>
    </source>
</evidence>
<dbReference type="Pfam" id="PF08451">
    <property type="entry name" value="A_deaminase_N"/>
    <property type="match status" value="1"/>
</dbReference>
<comment type="cofactor">
    <cofactor evidence="1">
        <name>Zn(2+)</name>
        <dbReference type="ChEBI" id="CHEBI:29105"/>
    </cofactor>
</comment>
<comment type="subcellular location">
    <subcellularLocation>
        <location evidence="2">Secreted</location>
    </subcellularLocation>
</comment>
<evidence type="ECO:0000256" key="8">
    <source>
        <dbReference type="ARBA" id="ARBA00022801"/>
    </source>
</evidence>
<organism evidence="13 14">
    <name type="scientific">Geotrypetes seraphini</name>
    <name type="common">Gaboon caecilian</name>
    <name type="synonym">Caecilia seraphini</name>
    <dbReference type="NCBI Taxonomy" id="260995"/>
    <lineage>
        <taxon>Eukaryota</taxon>
        <taxon>Metazoa</taxon>
        <taxon>Chordata</taxon>
        <taxon>Craniata</taxon>
        <taxon>Vertebrata</taxon>
        <taxon>Euteleostomi</taxon>
        <taxon>Amphibia</taxon>
        <taxon>Gymnophiona</taxon>
        <taxon>Geotrypetes</taxon>
    </lineage>
</organism>
<dbReference type="InParanoid" id="A0A6P8RST2"/>
<comment type="catalytic activity">
    <reaction evidence="9">
        <text>adenosine + H2O + H(+) = inosine + NH4(+)</text>
        <dbReference type="Rhea" id="RHEA:24408"/>
        <dbReference type="ChEBI" id="CHEBI:15377"/>
        <dbReference type="ChEBI" id="CHEBI:15378"/>
        <dbReference type="ChEBI" id="CHEBI:16335"/>
        <dbReference type="ChEBI" id="CHEBI:17596"/>
        <dbReference type="ChEBI" id="CHEBI:28938"/>
        <dbReference type="EC" id="3.5.4.4"/>
    </reaction>
</comment>
<dbReference type="InterPro" id="IPR032466">
    <property type="entry name" value="Metal_Hydrolase"/>
</dbReference>
<accession>A0A6P8RST2</accession>
<dbReference type="InterPro" id="IPR013659">
    <property type="entry name" value="A_deaminase_N"/>
</dbReference>
<evidence type="ECO:0000256" key="6">
    <source>
        <dbReference type="ARBA" id="ARBA00022723"/>
    </source>
</evidence>
<dbReference type="RefSeq" id="XP_033808632.1">
    <property type="nucleotide sequence ID" value="XM_033952741.1"/>
</dbReference>
<feature type="chain" id="PRO_5027952018" description="adenosine deaminase" evidence="10">
    <location>
        <begin position="24"/>
        <end position="515"/>
    </location>
</feature>
<dbReference type="Pfam" id="PF00962">
    <property type="entry name" value="A_deaminase"/>
    <property type="match status" value="1"/>
</dbReference>
<dbReference type="InterPro" id="IPR006330">
    <property type="entry name" value="Ado/ade_deaminase"/>
</dbReference>
<evidence type="ECO:0000256" key="3">
    <source>
        <dbReference type="ARBA" id="ARBA00006083"/>
    </source>
</evidence>